<keyword evidence="2" id="KW-0472">Membrane</keyword>
<feature type="transmembrane region" description="Helical" evidence="2">
    <location>
        <begin position="202"/>
        <end position="225"/>
    </location>
</feature>
<organism evidence="3 4">
    <name type="scientific">Phanerochaete sordida</name>
    <dbReference type="NCBI Taxonomy" id="48140"/>
    <lineage>
        <taxon>Eukaryota</taxon>
        <taxon>Fungi</taxon>
        <taxon>Dikarya</taxon>
        <taxon>Basidiomycota</taxon>
        <taxon>Agaricomycotina</taxon>
        <taxon>Agaricomycetes</taxon>
        <taxon>Polyporales</taxon>
        <taxon>Phanerochaetaceae</taxon>
        <taxon>Phanerochaete</taxon>
    </lineage>
</organism>
<gene>
    <name evidence="3" type="ORF">PsYK624_015260</name>
</gene>
<feature type="compositionally biased region" description="Basic and acidic residues" evidence="1">
    <location>
        <begin position="302"/>
        <end position="314"/>
    </location>
</feature>
<dbReference type="Proteomes" id="UP000703269">
    <property type="component" value="Unassembled WGS sequence"/>
</dbReference>
<feature type="transmembrane region" description="Helical" evidence="2">
    <location>
        <begin position="44"/>
        <end position="64"/>
    </location>
</feature>
<feature type="transmembrane region" description="Helical" evidence="2">
    <location>
        <begin position="118"/>
        <end position="142"/>
    </location>
</feature>
<reference evidence="3 4" key="1">
    <citation type="submission" date="2021-08" db="EMBL/GenBank/DDBJ databases">
        <title>Draft Genome Sequence of Phanerochaete sordida strain YK-624.</title>
        <authorList>
            <person name="Mori T."/>
            <person name="Dohra H."/>
            <person name="Suzuki T."/>
            <person name="Kawagishi H."/>
            <person name="Hirai H."/>
        </authorList>
    </citation>
    <scope>NUCLEOTIDE SEQUENCE [LARGE SCALE GENOMIC DNA]</scope>
    <source>
        <strain evidence="3 4">YK-624</strain>
    </source>
</reference>
<feature type="transmembrane region" description="Helical" evidence="2">
    <location>
        <begin position="231"/>
        <end position="254"/>
    </location>
</feature>
<dbReference type="EMBL" id="BPQB01000002">
    <property type="protein sequence ID" value="GJE85447.1"/>
    <property type="molecule type" value="Genomic_DNA"/>
</dbReference>
<dbReference type="AlphaFoldDB" id="A0A9P3FYA7"/>
<name>A0A9P3FYA7_9APHY</name>
<dbReference type="OrthoDB" id="3341077at2759"/>
<evidence type="ECO:0000313" key="4">
    <source>
        <dbReference type="Proteomes" id="UP000703269"/>
    </source>
</evidence>
<evidence type="ECO:0000256" key="1">
    <source>
        <dbReference type="SAM" id="MobiDB-lite"/>
    </source>
</evidence>
<keyword evidence="4" id="KW-1185">Reference proteome</keyword>
<keyword evidence="2" id="KW-0812">Transmembrane</keyword>
<sequence length="327" mass="35666">MPLNVDVLALVGFVCESLFYGAYVLLFAASIWVILWIQKNRGANTIIVTLHCLLFVACTLHYALEFAHFVEYLNGGEVAGFADETYHTFIADCTTSVADFLGDLILIYRCYIIWGRNYYITIIPLLTASSGLICAAVVGHFVWGTTGSTAMPSIVPLALASFILPLCTNVMVTGLIIGRIWWMSKDTALYELPTRSTTRAAISVMIESGALYFIVQLIFVVIFGINHPAEVIMILIATQTYGIASTLILIHVGLGLSWEQTVQLSTLSWAPASRGPTHTLSIVTPIDRLEGSYGPGQVIELHSPRPSKDKHDRSAGSLTSMPSFSAP</sequence>
<feature type="transmembrane region" description="Helical" evidence="2">
    <location>
        <begin position="20"/>
        <end position="37"/>
    </location>
</feature>
<accession>A0A9P3FYA7</accession>
<evidence type="ECO:0000256" key="2">
    <source>
        <dbReference type="SAM" id="Phobius"/>
    </source>
</evidence>
<evidence type="ECO:0000313" key="3">
    <source>
        <dbReference type="EMBL" id="GJE85447.1"/>
    </source>
</evidence>
<feature type="transmembrane region" description="Helical" evidence="2">
    <location>
        <begin position="86"/>
        <end position="106"/>
    </location>
</feature>
<feature type="compositionally biased region" description="Polar residues" evidence="1">
    <location>
        <begin position="316"/>
        <end position="327"/>
    </location>
</feature>
<feature type="region of interest" description="Disordered" evidence="1">
    <location>
        <begin position="299"/>
        <end position="327"/>
    </location>
</feature>
<feature type="transmembrane region" description="Helical" evidence="2">
    <location>
        <begin position="154"/>
        <end position="182"/>
    </location>
</feature>
<keyword evidence="2" id="KW-1133">Transmembrane helix</keyword>
<protein>
    <submittedName>
        <fullName evidence="3">Uncharacterized protein</fullName>
    </submittedName>
</protein>
<comment type="caution">
    <text evidence="3">The sequence shown here is derived from an EMBL/GenBank/DDBJ whole genome shotgun (WGS) entry which is preliminary data.</text>
</comment>
<proteinExistence type="predicted"/>